<gene>
    <name evidence="1" type="ORF">cyc_02269</name>
</gene>
<dbReference type="AlphaFoldDB" id="A0A1D3D3N5"/>
<evidence type="ECO:0000313" key="2">
    <source>
        <dbReference type="Proteomes" id="UP000095192"/>
    </source>
</evidence>
<evidence type="ECO:0000313" key="1">
    <source>
        <dbReference type="EMBL" id="OEH78021.1"/>
    </source>
</evidence>
<reference evidence="1 2" key="1">
    <citation type="journal article" date="2016" name="BMC Genomics">
        <title>Comparative genomics reveals Cyclospora cayetanensis possesses coccidia-like metabolism and invasion components but unique surface antigens.</title>
        <authorList>
            <person name="Liu S."/>
            <person name="Wang L."/>
            <person name="Zheng H."/>
            <person name="Xu Z."/>
            <person name="Roellig D.M."/>
            <person name="Li N."/>
            <person name="Frace M.A."/>
            <person name="Tang K."/>
            <person name="Arrowood M.J."/>
            <person name="Moss D.M."/>
            <person name="Zhang L."/>
            <person name="Feng Y."/>
            <person name="Xiao L."/>
        </authorList>
    </citation>
    <scope>NUCLEOTIDE SEQUENCE [LARGE SCALE GENOMIC DNA]</scope>
    <source>
        <strain evidence="1 2">CHN_HEN01</strain>
    </source>
</reference>
<dbReference type="EMBL" id="JROU02000893">
    <property type="protein sequence ID" value="OEH78021.1"/>
    <property type="molecule type" value="Genomic_DNA"/>
</dbReference>
<keyword evidence="2" id="KW-1185">Reference proteome</keyword>
<comment type="caution">
    <text evidence="1">The sequence shown here is derived from an EMBL/GenBank/DDBJ whole genome shotgun (WGS) entry which is preliminary data.</text>
</comment>
<accession>A0A1D3D3N5</accession>
<organism evidence="1 2">
    <name type="scientific">Cyclospora cayetanensis</name>
    <dbReference type="NCBI Taxonomy" id="88456"/>
    <lineage>
        <taxon>Eukaryota</taxon>
        <taxon>Sar</taxon>
        <taxon>Alveolata</taxon>
        <taxon>Apicomplexa</taxon>
        <taxon>Conoidasida</taxon>
        <taxon>Coccidia</taxon>
        <taxon>Eucoccidiorida</taxon>
        <taxon>Eimeriorina</taxon>
        <taxon>Eimeriidae</taxon>
        <taxon>Cyclospora</taxon>
    </lineage>
</organism>
<protein>
    <submittedName>
        <fullName evidence="1">Gcc2 and gcc3 protein</fullName>
    </submittedName>
</protein>
<dbReference type="Proteomes" id="UP000095192">
    <property type="component" value="Unassembled WGS sequence"/>
</dbReference>
<dbReference type="VEuPathDB" id="ToxoDB:cyc_02269"/>
<dbReference type="InParanoid" id="A0A1D3D3N5"/>
<sequence>MLAAASPFFSLPERPLELCCVVHARAPLSWLPAFALCCLQCPYGSTTLGVTGASSIQSCSCGEGLYLDDSLFLCATCPTPLLAFQCPGGITEENESVACKYTSDVSTALHAKGLAESALKGMQVGGSRRDRDERRSRRGRLARAVFAGEGRA</sequence>
<proteinExistence type="predicted"/>
<name>A0A1D3D3N5_9EIME</name>